<dbReference type="Proteomes" id="UP000799118">
    <property type="component" value="Unassembled WGS sequence"/>
</dbReference>
<evidence type="ECO:0000313" key="1">
    <source>
        <dbReference type="EMBL" id="KAE9385254.1"/>
    </source>
</evidence>
<name>A0A6A4GIX6_9AGAR</name>
<sequence>MGSRSRLWWEGSRSSPYCSCCCSCLQSAHEGSDDDASLSWSSLRYAERTISISPSALDESIPISRKKSSGSYSMGSSSSDFPSSSISAARVSNFYHSHRSSTRYSSIPQAQSHHRDSSTVQRRGRELQHLYFAPLDLFATLSDNHSIGHPSEPAYFSSSMYPTHLHRLSSMVLWFKLSVVDLSQG</sequence>
<proteinExistence type="predicted"/>
<evidence type="ECO:0000313" key="2">
    <source>
        <dbReference type="Proteomes" id="UP000799118"/>
    </source>
</evidence>
<accession>A0A6A4GIX6</accession>
<gene>
    <name evidence="1" type="ORF">BT96DRAFT_1007219</name>
</gene>
<keyword evidence="2" id="KW-1185">Reference proteome</keyword>
<protein>
    <submittedName>
        <fullName evidence="1">Uncharacterized protein</fullName>
    </submittedName>
</protein>
<dbReference type="AlphaFoldDB" id="A0A6A4GIX6"/>
<dbReference type="EMBL" id="ML770009">
    <property type="protein sequence ID" value="KAE9385254.1"/>
    <property type="molecule type" value="Genomic_DNA"/>
</dbReference>
<reference evidence="1" key="1">
    <citation type="journal article" date="2019" name="Environ. Microbiol.">
        <title>Fungal ecological strategies reflected in gene transcription - a case study of two litter decomposers.</title>
        <authorList>
            <person name="Barbi F."/>
            <person name="Kohler A."/>
            <person name="Barry K."/>
            <person name="Baskaran P."/>
            <person name="Daum C."/>
            <person name="Fauchery L."/>
            <person name="Ihrmark K."/>
            <person name="Kuo A."/>
            <person name="LaButti K."/>
            <person name="Lipzen A."/>
            <person name="Morin E."/>
            <person name="Grigoriev I.V."/>
            <person name="Henrissat B."/>
            <person name="Lindahl B."/>
            <person name="Martin F."/>
        </authorList>
    </citation>
    <scope>NUCLEOTIDE SEQUENCE</scope>
    <source>
        <strain evidence="1">JB14</strain>
    </source>
</reference>
<organism evidence="1 2">
    <name type="scientific">Gymnopus androsaceus JB14</name>
    <dbReference type="NCBI Taxonomy" id="1447944"/>
    <lineage>
        <taxon>Eukaryota</taxon>
        <taxon>Fungi</taxon>
        <taxon>Dikarya</taxon>
        <taxon>Basidiomycota</taxon>
        <taxon>Agaricomycotina</taxon>
        <taxon>Agaricomycetes</taxon>
        <taxon>Agaricomycetidae</taxon>
        <taxon>Agaricales</taxon>
        <taxon>Marasmiineae</taxon>
        <taxon>Omphalotaceae</taxon>
        <taxon>Gymnopus</taxon>
    </lineage>
</organism>